<evidence type="ECO:0000313" key="15">
    <source>
        <dbReference type="Proteomes" id="UP001597380"/>
    </source>
</evidence>
<comment type="caution">
    <text evidence="14">The sequence shown here is derived from an EMBL/GenBank/DDBJ whole genome shotgun (WGS) entry which is preliminary data.</text>
</comment>
<dbReference type="EC" id="2.4.1.21" evidence="5 11"/>
<comment type="pathway">
    <text evidence="3 11">Glycan biosynthesis; glycogen biosynthesis.</text>
</comment>
<evidence type="ECO:0000256" key="11">
    <source>
        <dbReference type="HAMAP-Rule" id="MF_00484"/>
    </source>
</evidence>
<dbReference type="EMBL" id="JBHUHT010000009">
    <property type="protein sequence ID" value="MFD2095532.1"/>
    <property type="molecule type" value="Genomic_DNA"/>
</dbReference>
<evidence type="ECO:0000256" key="2">
    <source>
        <dbReference type="ARBA" id="ARBA00002764"/>
    </source>
</evidence>
<dbReference type="NCBIfam" id="TIGR02095">
    <property type="entry name" value="glgA"/>
    <property type="match status" value="1"/>
</dbReference>
<evidence type="ECO:0000259" key="13">
    <source>
        <dbReference type="Pfam" id="PF08323"/>
    </source>
</evidence>
<evidence type="ECO:0000256" key="9">
    <source>
        <dbReference type="ARBA" id="ARBA00023056"/>
    </source>
</evidence>
<name>A0ABW4XK84_9GAMM</name>
<comment type="similarity">
    <text evidence="4 11">Belongs to the glycosyltransferase 1 family. Bacterial/plant glycogen synthase subfamily.</text>
</comment>
<dbReference type="RefSeq" id="WP_345340396.1">
    <property type="nucleotide sequence ID" value="NZ_BAABLI010000014.1"/>
</dbReference>
<dbReference type="PANTHER" id="PTHR45825:SF11">
    <property type="entry name" value="ALPHA AMYLASE DOMAIN-CONTAINING PROTEIN"/>
    <property type="match status" value="1"/>
</dbReference>
<dbReference type="Pfam" id="PF08323">
    <property type="entry name" value="Glyco_transf_5"/>
    <property type="match status" value="1"/>
</dbReference>
<dbReference type="Pfam" id="PF00534">
    <property type="entry name" value="Glycos_transf_1"/>
    <property type="match status" value="1"/>
</dbReference>
<protein>
    <recommendedName>
        <fullName evidence="6 11">Glycogen synthase</fullName>
        <ecNumber evidence="5 11">2.4.1.21</ecNumber>
    </recommendedName>
    <alternativeName>
        <fullName evidence="10 11">Starch [bacterial glycogen] synthase</fullName>
    </alternativeName>
</protein>
<dbReference type="SUPFAM" id="SSF53756">
    <property type="entry name" value="UDP-Glycosyltransferase/glycogen phosphorylase"/>
    <property type="match status" value="1"/>
</dbReference>
<keyword evidence="8 11" id="KW-0808">Transferase</keyword>
<dbReference type="Gene3D" id="3.40.50.2000">
    <property type="entry name" value="Glycogen Phosphorylase B"/>
    <property type="match status" value="2"/>
</dbReference>
<proteinExistence type="inferred from homology"/>
<gene>
    <name evidence="11" type="primary">glgA</name>
    <name evidence="14" type="ORF">ACFSJ3_05995</name>
</gene>
<evidence type="ECO:0000256" key="10">
    <source>
        <dbReference type="ARBA" id="ARBA00031722"/>
    </source>
</evidence>
<dbReference type="Proteomes" id="UP001597380">
    <property type="component" value="Unassembled WGS sequence"/>
</dbReference>
<evidence type="ECO:0000256" key="5">
    <source>
        <dbReference type="ARBA" id="ARBA00012588"/>
    </source>
</evidence>
<dbReference type="HAMAP" id="MF_00484">
    <property type="entry name" value="Glycogen_synth"/>
    <property type="match status" value="1"/>
</dbReference>
<evidence type="ECO:0000256" key="1">
    <source>
        <dbReference type="ARBA" id="ARBA00001478"/>
    </source>
</evidence>
<keyword evidence="15" id="KW-1185">Reference proteome</keyword>
<comment type="catalytic activity">
    <reaction evidence="1 11">
        <text>[(1-&gt;4)-alpha-D-glucosyl](n) + ADP-alpha-D-glucose = [(1-&gt;4)-alpha-D-glucosyl](n+1) + ADP + H(+)</text>
        <dbReference type="Rhea" id="RHEA:18189"/>
        <dbReference type="Rhea" id="RHEA-COMP:9584"/>
        <dbReference type="Rhea" id="RHEA-COMP:9587"/>
        <dbReference type="ChEBI" id="CHEBI:15378"/>
        <dbReference type="ChEBI" id="CHEBI:15444"/>
        <dbReference type="ChEBI" id="CHEBI:57498"/>
        <dbReference type="ChEBI" id="CHEBI:456216"/>
        <dbReference type="EC" id="2.4.1.21"/>
    </reaction>
</comment>
<feature type="domain" description="Glycosyl transferase family 1" evidence="12">
    <location>
        <begin position="293"/>
        <end position="445"/>
    </location>
</feature>
<dbReference type="CDD" id="cd03791">
    <property type="entry name" value="GT5_Glycogen_synthase_DULL1-like"/>
    <property type="match status" value="1"/>
</dbReference>
<dbReference type="InterPro" id="IPR011835">
    <property type="entry name" value="GS/SS"/>
</dbReference>
<sequence length="498" mass="55710">MRVLFVTPEYEGLVKVGGLSDFSAAFTQQMRKEGQDVRVVMPYYGKLQGTLKIERSIPLEVQLSCWQSFHCLAHEVAYKGVLLYLIEYQALYGREGIYDDASGAYGDNPLRFALLSHAAFDLAIALAWQPDILHCSDWQGALVPFYRREHFAHEPLFARTRTVLTIHNGAYQGRFDGGWHQALGIHPKFMVPQLFEDMGCINLLKVGVSLADSIVTVSPSYRDELMTNERGHGLAPVFCQRRDDFSGVLNGVDLSEWDPSKDSALPANYSKGDMSGKRLCKQALLERLGWSTDHDLPLFCSIGRVAQQKGFSLMLPAIEPLLASGILRCVVMGHGEPDYVEQLNRLAAMYPQHFCYLSDFSRDGTHSVMAASDYLLMPSLFEPCGLSQLYAMRFGTVPVVHAVGGLKDSIAGLDSITSNRAWATGYQFSEADSDVLKELLALVVHHYHYDEMLLQLLRRNGMSIDLDWQRVVDAYLKLYQSLCIAVHQAGPMQPLKLA</sequence>
<evidence type="ECO:0000313" key="14">
    <source>
        <dbReference type="EMBL" id="MFD2095532.1"/>
    </source>
</evidence>
<evidence type="ECO:0000256" key="3">
    <source>
        <dbReference type="ARBA" id="ARBA00004964"/>
    </source>
</evidence>
<keyword evidence="9 11" id="KW-0320">Glycogen biosynthesis</keyword>
<feature type="binding site" evidence="11">
    <location>
        <position position="15"/>
    </location>
    <ligand>
        <name>ADP-alpha-D-glucose</name>
        <dbReference type="ChEBI" id="CHEBI:57498"/>
    </ligand>
</feature>
<organism evidence="14 15">
    <name type="scientific">Corallincola platygyrae</name>
    <dbReference type="NCBI Taxonomy" id="1193278"/>
    <lineage>
        <taxon>Bacteria</taxon>
        <taxon>Pseudomonadati</taxon>
        <taxon>Pseudomonadota</taxon>
        <taxon>Gammaproteobacteria</taxon>
        <taxon>Alteromonadales</taxon>
        <taxon>Psychromonadaceae</taxon>
        <taxon>Corallincola</taxon>
    </lineage>
</organism>
<evidence type="ECO:0000256" key="7">
    <source>
        <dbReference type="ARBA" id="ARBA00022676"/>
    </source>
</evidence>
<evidence type="ECO:0000256" key="8">
    <source>
        <dbReference type="ARBA" id="ARBA00022679"/>
    </source>
</evidence>
<feature type="domain" description="Starch synthase catalytic" evidence="13">
    <location>
        <begin position="2"/>
        <end position="237"/>
    </location>
</feature>
<accession>A0ABW4XK84</accession>
<dbReference type="InterPro" id="IPR013534">
    <property type="entry name" value="Starch_synth_cat_dom"/>
</dbReference>
<evidence type="ECO:0000256" key="6">
    <source>
        <dbReference type="ARBA" id="ARBA00019935"/>
    </source>
</evidence>
<dbReference type="GO" id="GO:0009011">
    <property type="term" value="F:alpha-1,4-glucan glucosyltransferase (ADP-glucose donor) activity"/>
    <property type="evidence" value="ECO:0007669"/>
    <property type="project" value="UniProtKB-EC"/>
</dbReference>
<evidence type="ECO:0000256" key="4">
    <source>
        <dbReference type="ARBA" id="ARBA00010281"/>
    </source>
</evidence>
<dbReference type="PANTHER" id="PTHR45825">
    <property type="entry name" value="GRANULE-BOUND STARCH SYNTHASE 1, CHLOROPLASTIC/AMYLOPLASTIC"/>
    <property type="match status" value="1"/>
</dbReference>
<keyword evidence="7 11" id="KW-0328">Glycosyltransferase</keyword>
<evidence type="ECO:0000259" key="12">
    <source>
        <dbReference type="Pfam" id="PF00534"/>
    </source>
</evidence>
<dbReference type="InterPro" id="IPR001296">
    <property type="entry name" value="Glyco_trans_1"/>
</dbReference>
<comment type="function">
    <text evidence="2 11">Synthesizes alpha-1,4-glucan chains using ADP-glucose.</text>
</comment>
<reference evidence="15" key="1">
    <citation type="journal article" date="2019" name="Int. J. Syst. Evol. Microbiol.">
        <title>The Global Catalogue of Microorganisms (GCM) 10K type strain sequencing project: providing services to taxonomists for standard genome sequencing and annotation.</title>
        <authorList>
            <consortium name="The Broad Institute Genomics Platform"/>
            <consortium name="The Broad Institute Genome Sequencing Center for Infectious Disease"/>
            <person name="Wu L."/>
            <person name="Ma J."/>
        </authorList>
    </citation>
    <scope>NUCLEOTIDE SEQUENCE [LARGE SCALE GENOMIC DNA]</scope>
    <source>
        <strain evidence="15">CGMCC 1.10992</strain>
    </source>
</reference>